<name>A0ABP8JJB7_9MICO</name>
<dbReference type="InterPro" id="IPR037523">
    <property type="entry name" value="VOC_core"/>
</dbReference>
<evidence type="ECO:0000313" key="2">
    <source>
        <dbReference type="EMBL" id="GAA4391769.1"/>
    </source>
</evidence>
<keyword evidence="3" id="KW-1185">Reference proteome</keyword>
<gene>
    <name evidence="2" type="ORF">GCM10023153_10140</name>
</gene>
<dbReference type="PROSITE" id="PS51819">
    <property type="entry name" value="VOC"/>
    <property type="match status" value="1"/>
</dbReference>
<dbReference type="Pfam" id="PF00903">
    <property type="entry name" value="Glyoxalase"/>
    <property type="match status" value="1"/>
</dbReference>
<protein>
    <submittedName>
        <fullName evidence="2">VOC family protein</fullName>
    </submittedName>
</protein>
<dbReference type="Proteomes" id="UP001500390">
    <property type="component" value="Unassembled WGS sequence"/>
</dbReference>
<dbReference type="EMBL" id="BAABFX010000019">
    <property type="protein sequence ID" value="GAA4391769.1"/>
    <property type="molecule type" value="Genomic_DNA"/>
</dbReference>
<dbReference type="InterPro" id="IPR029068">
    <property type="entry name" value="Glyas_Bleomycin-R_OHBP_Dase"/>
</dbReference>
<dbReference type="Gene3D" id="3.10.180.10">
    <property type="entry name" value="2,3-Dihydroxybiphenyl 1,2-Dioxygenase, domain 1"/>
    <property type="match status" value="1"/>
</dbReference>
<organism evidence="2 3">
    <name type="scientific">Ornithinibacter aureus</name>
    <dbReference type="NCBI Taxonomy" id="622664"/>
    <lineage>
        <taxon>Bacteria</taxon>
        <taxon>Bacillati</taxon>
        <taxon>Actinomycetota</taxon>
        <taxon>Actinomycetes</taxon>
        <taxon>Micrococcales</taxon>
        <taxon>Intrasporangiaceae</taxon>
        <taxon>Ornithinibacter</taxon>
    </lineage>
</organism>
<sequence>MSIQISVVMLAVRDVDRAKRFYVEGLGCEVRQDYPGFVRCRTSEGSSDLALYEWGASAVDAGVDPEGTGYRGVSLHFTADSRGVVNETMKRAVNAGGTVVKQPTTLEWGGYEGYFADPDGHLWKVATAG</sequence>
<feature type="domain" description="VOC" evidence="1">
    <location>
        <begin position="4"/>
        <end position="128"/>
    </location>
</feature>
<dbReference type="PANTHER" id="PTHR36503:SF1">
    <property type="entry name" value="BLR2520 PROTEIN"/>
    <property type="match status" value="1"/>
</dbReference>
<dbReference type="RefSeq" id="WP_159901061.1">
    <property type="nucleotide sequence ID" value="NZ_BAABFX010000019.1"/>
</dbReference>
<proteinExistence type="predicted"/>
<dbReference type="PANTHER" id="PTHR36503">
    <property type="entry name" value="BLR2520 PROTEIN"/>
    <property type="match status" value="1"/>
</dbReference>
<evidence type="ECO:0000313" key="3">
    <source>
        <dbReference type="Proteomes" id="UP001500390"/>
    </source>
</evidence>
<evidence type="ECO:0000259" key="1">
    <source>
        <dbReference type="PROSITE" id="PS51819"/>
    </source>
</evidence>
<reference evidence="3" key="1">
    <citation type="journal article" date="2019" name="Int. J. Syst. Evol. Microbiol.">
        <title>The Global Catalogue of Microorganisms (GCM) 10K type strain sequencing project: providing services to taxonomists for standard genome sequencing and annotation.</title>
        <authorList>
            <consortium name="The Broad Institute Genomics Platform"/>
            <consortium name="The Broad Institute Genome Sequencing Center for Infectious Disease"/>
            <person name="Wu L."/>
            <person name="Ma J."/>
        </authorList>
    </citation>
    <scope>NUCLEOTIDE SEQUENCE [LARGE SCALE GENOMIC DNA]</scope>
    <source>
        <strain evidence="3">JCM 17738</strain>
    </source>
</reference>
<comment type="caution">
    <text evidence="2">The sequence shown here is derived from an EMBL/GenBank/DDBJ whole genome shotgun (WGS) entry which is preliminary data.</text>
</comment>
<accession>A0ABP8JJB7</accession>
<dbReference type="SUPFAM" id="SSF54593">
    <property type="entry name" value="Glyoxalase/Bleomycin resistance protein/Dihydroxybiphenyl dioxygenase"/>
    <property type="match status" value="1"/>
</dbReference>
<dbReference type="InterPro" id="IPR004360">
    <property type="entry name" value="Glyas_Fos-R_dOase_dom"/>
</dbReference>